<keyword evidence="3" id="KW-1185">Reference proteome</keyword>
<dbReference type="EMBL" id="JACICD010000006">
    <property type="protein sequence ID" value="MBB3772795.1"/>
    <property type="molecule type" value="Genomic_DNA"/>
</dbReference>
<evidence type="ECO:0000313" key="3">
    <source>
        <dbReference type="Proteomes" id="UP000533469"/>
    </source>
</evidence>
<sequence>MSDSPRIVLIHALEESVIPSRKAFREQWPEALVFDLLDTSLAVDLAAVGRIDAAMIRRFVTLGDYAASAVGAGGVAAGILFTCSAFGPAIEAVKERLEIPVLRPNEAAFRAALAQGDRIGLIVSFGPSGAALSSELEAMAAVEGRRIAIEVAVADGALSALKASNGEEHDARVATAAARLRGCDVIVLGQFSLARSRAAVQAVGGVEVVTTPDAAVIALRELVVARRGE</sequence>
<dbReference type="Pfam" id="PF01177">
    <property type="entry name" value="Asp_Glu_race"/>
    <property type="match status" value="1"/>
</dbReference>
<proteinExistence type="inferred from homology"/>
<dbReference type="InterPro" id="IPR015942">
    <property type="entry name" value="Asp/Glu/hydantoin_racemase"/>
</dbReference>
<reference evidence="2 3" key="1">
    <citation type="submission" date="2020-08" db="EMBL/GenBank/DDBJ databases">
        <title>Genomic Encyclopedia of Type Strains, Phase IV (KMG-IV): sequencing the most valuable type-strain genomes for metagenomic binning, comparative biology and taxonomic classification.</title>
        <authorList>
            <person name="Goeker M."/>
        </authorList>
    </citation>
    <scope>NUCLEOTIDE SEQUENCE [LARGE SCALE GENOMIC DNA]</scope>
    <source>
        <strain evidence="2 3">DSM 5895</strain>
    </source>
</reference>
<protein>
    <submittedName>
        <fullName evidence="2">Asp/Glu/hydantoin racemase</fullName>
    </submittedName>
</protein>
<comment type="caution">
    <text evidence="2">The sequence shown here is derived from an EMBL/GenBank/DDBJ whole genome shotgun (WGS) entry which is preliminary data.</text>
</comment>
<gene>
    <name evidence="2" type="ORF">FHS55_003416</name>
</gene>
<dbReference type="GO" id="GO:0047661">
    <property type="term" value="F:amino-acid racemase activity"/>
    <property type="evidence" value="ECO:0007669"/>
    <property type="project" value="InterPro"/>
</dbReference>
<evidence type="ECO:0000313" key="2">
    <source>
        <dbReference type="EMBL" id="MBB3772795.1"/>
    </source>
</evidence>
<dbReference type="InterPro" id="IPR053714">
    <property type="entry name" value="Iso_Racemase_Enz_sf"/>
</dbReference>
<evidence type="ECO:0000256" key="1">
    <source>
        <dbReference type="ARBA" id="ARBA00038414"/>
    </source>
</evidence>
<dbReference type="RefSeq" id="WP_183190933.1">
    <property type="nucleotide sequence ID" value="NZ_JACICD010000006.1"/>
</dbReference>
<name>A0A839ZDR6_9HYPH</name>
<organism evidence="2 3">
    <name type="scientific">Ancylobacter tetraedralis</name>
    <dbReference type="NCBI Taxonomy" id="217068"/>
    <lineage>
        <taxon>Bacteria</taxon>
        <taxon>Pseudomonadati</taxon>
        <taxon>Pseudomonadota</taxon>
        <taxon>Alphaproteobacteria</taxon>
        <taxon>Hyphomicrobiales</taxon>
        <taxon>Xanthobacteraceae</taxon>
        <taxon>Ancylobacter</taxon>
    </lineage>
</organism>
<dbReference type="Gene3D" id="3.40.50.12500">
    <property type="match status" value="1"/>
</dbReference>
<dbReference type="Proteomes" id="UP000533469">
    <property type="component" value="Unassembled WGS sequence"/>
</dbReference>
<accession>A0A839ZDR6</accession>
<dbReference type="AlphaFoldDB" id="A0A839ZDR6"/>
<comment type="similarity">
    <text evidence="1">Belongs to the HyuE racemase family.</text>
</comment>